<dbReference type="PATRIC" id="fig|472175.3.peg.2079"/>
<feature type="compositionally biased region" description="Polar residues" evidence="1">
    <location>
        <begin position="10"/>
        <end position="24"/>
    </location>
</feature>
<keyword evidence="3" id="KW-1185">Reference proteome</keyword>
<gene>
    <name evidence="2" type="ORF">EL18_02076</name>
</gene>
<comment type="caution">
    <text evidence="2">The sequence shown here is derived from an EMBL/GenBank/DDBJ whole genome shotgun (WGS) entry which is preliminary data.</text>
</comment>
<name>A0A084UDJ8_9HYPH</name>
<feature type="region of interest" description="Disordered" evidence="1">
    <location>
        <begin position="1"/>
        <end position="27"/>
    </location>
</feature>
<dbReference type="eggNOG" id="ENOG5033A85">
    <property type="taxonomic scope" value="Bacteria"/>
</dbReference>
<sequence length="291" mass="31695">MSDENGLPATETTAHDTTVITDEGSSGDIGIKVAGPLNEDNRALIEAKKWASEDGAIDLNKIAEGYRNLETHASKSLRVPGEDATPEDWNAFYSKLGRPEKPEGYELKLNSETVPEDFPYDEASAVEFRNWAHEAGLTPHQAQKLHDKFVEYQAGQFGSVKEQAVQKEAGAHREIIQQWGDPESQGYKQNLEFATRAISQLGLKDALVESGVLSQDGALRNAKFASAMAKVGKELYSEDVFANAATGMLSNPFSDGSNFNLTKQGHLLRSDPGKAKALIRAAGKRPEDYGL</sequence>
<organism evidence="2 3">
    <name type="scientific">Nitratireductor basaltis</name>
    <dbReference type="NCBI Taxonomy" id="472175"/>
    <lineage>
        <taxon>Bacteria</taxon>
        <taxon>Pseudomonadati</taxon>
        <taxon>Pseudomonadota</taxon>
        <taxon>Alphaproteobacteria</taxon>
        <taxon>Hyphomicrobiales</taxon>
        <taxon>Phyllobacteriaceae</taxon>
        <taxon>Nitratireductor</taxon>
    </lineage>
</organism>
<accession>A0A084UDJ8</accession>
<dbReference type="AlphaFoldDB" id="A0A084UDJ8"/>
<dbReference type="Proteomes" id="UP000053675">
    <property type="component" value="Unassembled WGS sequence"/>
</dbReference>
<evidence type="ECO:0000256" key="1">
    <source>
        <dbReference type="SAM" id="MobiDB-lite"/>
    </source>
</evidence>
<dbReference type="RefSeq" id="WP_036482504.1">
    <property type="nucleotide sequence ID" value="NZ_JMQM01000001.1"/>
</dbReference>
<dbReference type="STRING" id="472175.EL18_02076"/>
<evidence type="ECO:0000313" key="3">
    <source>
        <dbReference type="Proteomes" id="UP000053675"/>
    </source>
</evidence>
<dbReference type="EMBL" id="JMQM01000001">
    <property type="protein sequence ID" value="KFB11034.1"/>
    <property type="molecule type" value="Genomic_DNA"/>
</dbReference>
<proteinExistence type="predicted"/>
<evidence type="ECO:0000313" key="2">
    <source>
        <dbReference type="EMBL" id="KFB11034.1"/>
    </source>
</evidence>
<reference evidence="2 3" key="1">
    <citation type="submission" date="2014-05" db="EMBL/GenBank/DDBJ databases">
        <title>Draft Genome Sequence of Nitratireductor basaltis Strain UMTGB225, A Marine Bacterium Isolated from Green Barrel Tunicate.</title>
        <authorList>
            <person name="Gan H.Y."/>
        </authorList>
    </citation>
    <scope>NUCLEOTIDE SEQUENCE [LARGE SCALE GENOMIC DNA]</scope>
    <source>
        <strain evidence="2 3">UMTGB225</strain>
    </source>
</reference>
<dbReference type="OrthoDB" id="8478262at2"/>
<protein>
    <submittedName>
        <fullName evidence="2">Uncharacterized protein</fullName>
    </submittedName>
</protein>